<dbReference type="GO" id="GO:0005886">
    <property type="term" value="C:plasma membrane"/>
    <property type="evidence" value="ECO:0007669"/>
    <property type="project" value="UniProtKB-SubCell"/>
</dbReference>
<dbReference type="PANTHER" id="PTHR35007">
    <property type="entry name" value="INTEGRAL MEMBRANE PROTEIN-RELATED"/>
    <property type="match status" value="1"/>
</dbReference>
<sequence>MSAAEVLLVLLAVLLWPGASPALGSGRAARRPQARDGGRWQRRGGPASEERLADLAETVAMALRAGATPPRAVELARADARAPWDDVLADVAAALARGEEAGPVWSAAAQQHPEVGFLGGAWRLSERLGSPLAPTVEVAAEVLRGRLGVRRRLDAASAGPRATMVMLTLLPLVGLLAGLTFGIAPWTVVTWSSATMLSVGAGVVLTGLGWTICRAVLRRAVREQVHR</sequence>
<keyword evidence="10" id="KW-1185">Reference proteome</keyword>
<dbReference type="InterPro" id="IPR018076">
    <property type="entry name" value="T2SS_GspF_dom"/>
</dbReference>
<comment type="caution">
    <text evidence="9">The sequence shown here is derived from an EMBL/GenBank/DDBJ whole genome shotgun (WGS) entry which is preliminary data.</text>
</comment>
<feature type="domain" description="Type II secretion system protein GspF" evidence="8">
    <location>
        <begin position="56"/>
        <end position="177"/>
    </location>
</feature>
<evidence type="ECO:0000259" key="8">
    <source>
        <dbReference type="Pfam" id="PF00482"/>
    </source>
</evidence>
<feature type="transmembrane region" description="Helical" evidence="7">
    <location>
        <begin position="165"/>
        <end position="188"/>
    </location>
</feature>
<evidence type="ECO:0000313" key="9">
    <source>
        <dbReference type="EMBL" id="NYG35984.1"/>
    </source>
</evidence>
<keyword evidence="5 7" id="KW-0472">Membrane</keyword>
<evidence type="ECO:0000256" key="4">
    <source>
        <dbReference type="ARBA" id="ARBA00022989"/>
    </source>
</evidence>
<accession>A0A852X6V6</accession>
<evidence type="ECO:0000313" key="10">
    <source>
        <dbReference type="Proteomes" id="UP000592181"/>
    </source>
</evidence>
<gene>
    <name evidence="9" type="ORF">BJY28_000453</name>
</gene>
<proteinExistence type="predicted"/>
<evidence type="ECO:0000256" key="7">
    <source>
        <dbReference type="SAM" id="Phobius"/>
    </source>
</evidence>
<reference evidence="9 10" key="1">
    <citation type="submission" date="2020-07" db="EMBL/GenBank/DDBJ databases">
        <title>Sequencing the genomes of 1000 actinobacteria strains.</title>
        <authorList>
            <person name="Klenk H.-P."/>
        </authorList>
    </citation>
    <scope>NUCLEOTIDE SEQUENCE [LARGE SCALE GENOMIC DNA]</scope>
    <source>
        <strain evidence="9 10">DSM 24723</strain>
    </source>
</reference>
<dbReference type="RefSeq" id="WP_179461562.1">
    <property type="nucleotide sequence ID" value="NZ_JACBZX010000001.1"/>
</dbReference>
<evidence type="ECO:0000256" key="2">
    <source>
        <dbReference type="ARBA" id="ARBA00022475"/>
    </source>
</evidence>
<protein>
    <submittedName>
        <fullName evidence="9">Tight adherence protein B</fullName>
    </submittedName>
</protein>
<evidence type="ECO:0000256" key="3">
    <source>
        <dbReference type="ARBA" id="ARBA00022692"/>
    </source>
</evidence>
<evidence type="ECO:0000256" key="6">
    <source>
        <dbReference type="SAM" id="MobiDB-lite"/>
    </source>
</evidence>
<dbReference type="Pfam" id="PF00482">
    <property type="entry name" value="T2SSF"/>
    <property type="match status" value="1"/>
</dbReference>
<name>A0A852X6V6_9MICO</name>
<comment type="subcellular location">
    <subcellularLocation>
        <location evidence="1">Cell membrane</location>
        <topology evidence="1">Multi-pass membrane protein</topology>
    </subcellularLocation>
</comment>
<keyword evidence="3 7" id="KW-0812">Transmembrane</keyword>
<evidence type="ECO:0000256" key="1">
    <source>
        <dbReference type="ARBA" id="ARBA00004651"/>
    </source>
</evidence>
<dbReference type="Proteomes" id="UP000592181">
    <property type="component" value="Unassembled WGS sequence"/>
</dbReference>
<dbReference type="EMBL" id="JACBZX010000001">
    <property type="protein sequence ID" value="NYG35984.1"/>
    <property type="molecule type" value="Genomic_DNA"/>
</dbReference>
<dbReference type="AlphaFoldDB" id="A0A852X6V6"/>
<evidence type="ECO:0000256" key="5">
    <source>
        <dbReference type="ARBA" id="ARBA00023136"/>
    </source>
</evidence>
<feature type="transmembrane region" description="Helical" evidence="7">
    <location>
        <begin position="194"/>
        <end position="217"/>
    </location>
</feature>
<keyword evidence="2" id="KW-1003">Cell membrane</keyword>
<organism evidence="9 10">
    <name type="scientific">Janibacter alkaliphilus</name>
    <dbReference type="NCBI Taxonomy" id="1069963"/>
    <lineage>
        <taxon>Bacteria</taxon>
        <taxon>Bacillati</taxon>
        <taxon>Actinomycetota</taxon>
        <taxon>Actinomycetes</taxon>
        <taxon>Micrococcales</taxon>
        <taxon>Intrasporangiaceae</taxon>
        <taxon>Janibacter</taxon>
    </lineage>
</organism>
<feature type="region of interest" description="Disordered" evidence="6">
    <location>
        <begin position="23"/>
        <end position="47"/>
    </location>
</feature>
<dbReference type="PANTHER" id="PTHR35007:SF4">
    <property type="entry name" value="CONSERVED TRANSMEMBRANE PROTEIN-RELATED"/>
    <property type="match status" value="1"/>
</dbReference>
<keyword evidence="4 7" id="KW-1133">Transmembrane helix</keyword>